<dbReference type="InterPro" id="IPR007551">
    <property type="entry name" value="YajQ/Smlt4090-like"/>
</dbReference>
<dbReference type="PANTHER" id="PTHR30476:SF0">
    <property type="entry name" value="UPF0234 PROTEIN YAJQ"/>
    <property type="match status" value="1"/>
</dbReference>
<dbReference type="GO" id="GO:0005829">
    <property type="term" value="C:cytosol"/>
    <property type="evidence" value="ECO:0007669"/>
    <property type="project" value="TreeGrafter"/>
</dbReference>
<dbReference type="GO" id="GO:0000166">
    <property type="term" value="F:nucleotide binding"/>
    <property type="evidence" value="ECO:0007669"/>
    <property type="project" value="UniProtKB-UniRule"/>
</dbReference>
<evidence type="ECO:0000313" key="5">
    <source>
        <dbReference type="Proteomes" id="UP000190064"/>
    </source>
</evidence>
<dbReference type="NCBIfam" id="NF003819">
    <property type="entry name" value="PRK05412.1"/>
    <property type="match status" value="1"/>
</dbReference>
<dbReference type="EMBL" id="MTSD02000001">
    <property type="protein sequence ID" value="OOV88368.1"/>
    <property type="molecule type" value="Genomic_DNA"/>
</dbReference>
<dbReference type="InterPro" id="IPR035570">
    <property type="entry name" value="UPF0234_N"/>
</dbReference>
<evidence type="ECO:0000256" key="3">
    <source>
        <dbReference type="HAMAP-Rule" id="MF_00632"/>
    </source>
</evidence>
<dbReference type="PANTHER" id="PTHR30476">
    <property type="entry name" value="UPF0234 PROTEIN YAJQ"/>
    <property type="match status" value="1"/>
</dbReference>
<dbReference type="Gene3D" id="3.30.70.990">
    <property type="entry name" value="YajQ-like, domain 2"/>
    <property type="match status" value="1"/>
</dbReference>
<dbReference type="Proteomes" id="UP000190064">
    <property type="component" value="Unassembled WGS sequence"/>
</dbReference>
<keyword evidence="1 3" id="KW-0547">Nucleotide-binding</keyword>
<dbReference type="Pfam" id="PF04461">
    <property type="entry name" value="YajQ"/>
    <property type="match status" value="1"/>
</dbReference>
<dbReference type="RefSeq" id="WP_077242800.1">
    <property type="nucleotide sequence ID" value="NZ_FXTS01000001.1"/>
</dbReference>
<dbReference type="Gene3D" id="3.30.70.860">
    <property type="match status" value="1"/>
</dbReference>
<dbReference type="InterPro" id="IPR035571">
    <property type="entry name" value="UPF0234-like_C"/>
</dbReference>
<dbReference type="STRING" id="966.BTA35_0202305"/>
<comment type="function">
    <text evidence="3">Nucleotide-binding protein.</text>
</comment>
<evidence type="ECO:0000313" key="4">
    <source>
        <dbReference type="EMBL" id="OOV88368.1"/>
    </source>
</evidence>
<protein>
    <recommendedName>
        <fullName evidence="3">Nucleotide-binding protein BTA35_0202305</fullName>
    </recommendedName>
</protein>
<evidence type="ECO:0000256" key="1">
    <source>
        <dbReference type="ARBA" id="ARBA00022741"/>
    </source>
</evidence>
<sequence>MPSFDVVSELDMHQVTNAVDQSNRVVKNRFDFKGVDAKFLRKENVVEVVSESEFQVRQMVDMLQAELIRREVDVKCMEVGDVIESGKTAKAIVTLQEGIDTDTARKIVKMIKNEKLKVQAAIQGDQVRVAGKKRDDLQQVIAFLRQSELDIPLQYQNFRD</sequence>
<dbReference type="HAMAP" id="MF_00632">
    <property type="entry name" value="UPF0234"/>
    <property type="match status" value="1"/>
</dbReference>
<dbReference type="CDD" id="cd11740">
    <property type="entry name" value="YajQ_like"/>
    <property type="match status" value="1"/>
</dbReference>
<comment type="similarity">
    <text evidence="2 3">Belongs to the YajQ family.</text>
</comment>
<proteinExistence type="inferred from homology"/>
<dbReference type="SUPFAM" id="SSF89963">
    <property type="entry name" value="YajQ-like"/>
    <property type="match status" value="2"/>
</dbReference>
<comment type="caution">
    <text evidence="4">The sequence shown here is derived from an EMBL/GenBank/DDBJ whole genome shotgun (WGS) entry which is preliminary data.</text>
</comment>
<evidence type="ECO:0000256" key="2">
    <source>
        <dbReference type="ARBA" id="ARBA00093450"/>
    </source>
</evidence>
<gene>
    <name evidence="4" type="ORF">BTA35_0202305</name>
</gene>
<accession>A0A1T1HES5</accession>
<name>A0A1T1HES5_OCELI</name>
<organism evidence="4 5">
    <name type="scientific">Oceanospirillum linum</name>
    <dbReference type="NCBI Taxonomy" id="966"/>
    <lineage>
        <taxon>Bacteria</taxon>
        <taxon>Pseudomonadati</taxon>
        <taxon>Pseudomonadota</taxon>
        <taxon>Gammaproteobacteria</taxon>
        <taxon>Oceanospirillales</taxon>
        <taxon>Oceanospirillaceae</taxon>
        <taxon>Oceanospirillum</taxon>
    </lineage>
</organism>
<reference evidence="4" key="1">
    <citation type="submission" date="2017-02" db="EMBL/GenBank/DDBJ databases">
        <title>Draft Genome Sequence of the Salt Water Bacterium Oceanospirillum linum ATCC 11336.</title>
        <authorList>
            <person name="Trachtenberg A.M."/>
            <person name="Carney J.G."/>
            <person name="Linnane J.D."/>
            <person name="Rheaume B.A."/>
            <person name="Pitts N.L."/>
            <person name="Mykles D.L."/>
            <person name="Maclea K.S."/>
        </authorList>
    </citation>
    <scope>NUCLEOTIDE SEQUENCE [LARGE SCALE GENOMIC DNA]</scope>
    <source>
        <strain evidence="4">ATCC 11336</strain>
    </source>
</reference>
<keyword evidence="5" id="KW-1185">Reference proteome</keyword>
<dbReference type="InterPro" id="IPR036183">
    <property type="entry name" value="YajQ-like_sf"/>
</dbReference>
<dbReference type="AlphaFoldDB" id="A0A1T1HES5"/>